<dbReference type="OrthoDB" id="5086884at2759"/>
<dbReference type="CDD" id="cd17325">
    <property type="entry name" value="MFS_MdtG_SLC18_like"/>
    <property type="match status" value="1"/>
</dbReference>
<evidence type="ECO:0000256" key="6">
    <source>
        <dbReference type="ARBA" id="ARBA00023136"/>
    </source>
</evidence>
<feature type="transmembrane region" description="Helical" evidence="8">
    <location>
        <begin position="14"/>
        <end position="42"/>
    </location>
</feature>
<feature type="transmembrane region" description="Helical" evidence="8">
    <location>
        <begin position="422"/>
        <end position="444"/>
    </location>
</feature>
<dbReference type="Proteomes" id="UP000266188">
    <property type="component" value="Unassembled WGS sequence"/>
</dbReference>
<gene>
    <name evidence="10" type="ORF">PHISCL_03603</name>
</gene>
<accession>A0A3A2ZRN6</accession>
<dbReference type="Pfam" id="PF07690">
    <property type="entry name" value="MFS_1"/>
    <property type="match status" value="1"/>
</dbReference>
<dbReference type="SUPFAM" id="SSF103473">
    <property type="entry name" value="MFS general substrate transporter"/>
    <property type="match status" value="1"/>
</dbReference>
<dbReference type="PANTHER" id="PTHR23506">
    <property type="entry name" value="GH10249P"/>
    <property type="match status" value="1"/>
</dbReference>
<evidence type="ECO:0000313" key="11">
    <source>
        <dbReference type="Proteomes" id="UP000266188"/>
    </source>
</evidence>
<dbReference type="AlphaFoldDB" id="A0A3A2ZRN6"/>
<evidence type="ECO:0000256" key="3">
    <source>
        <dbReference type="ARBA" id="ARBA00022448"/>
    </source>
</evidence>
<comment type="similarity">
    <text evidence="2">Belongs to the major facilitator superfamily. Vesicular transporter family.</text>
</comment>
<dbReference type="InterPro" id="IPR036259">
    <property type="entry name" value="MFS_trans_sf"/>
</dbReference>
<feature type="transmembrane region" description="Helical" evidence="8">
    <location>
        <begin position="110"/>
        <end position="133"/>
    </location>
</feature>
<dbReference type="STRING" id="2070753.A0A3A2ZRN6"/>
<feature type="transmembrane region" description="Helical" evidence="8">
    <location>
        <begin position="286"/>
        <end position="308"/>
    </location>
</feature>
<evidence type="ECO:0000256" key="7">
    <source>
        <dbReference type="SAM" id="MobiDB-lite"/>
    </source>
</evidence>
<feature type="transmembrane region" description="Helical" evidence="8">
    <location>
        <begin position="396"/>
        <end position="416"/>
    </location>
</feature>
<feature type="region of interest" description="Disordered" evidence="7">
    <location>
        <begin position="209"/>
        <end position="237"/>
    </location>
</feature>
<keyword evidence="11" id="KW-1185">Reference proteome</keyword>
<feature type="transmembrane region" description="Helical" evidence="8">
    <location>
        <begin position="320"/>
        <end position="337"/>
    </location>
</feature>
<reference evidence="11" key="1">
    <citation type="submission" date="2017-02" db="EMBL/GenBank/DDBJ databases">
        <authorList>
            <person name="Tafer H."/>
            <person name="Lopandic K."/>
        </authorList>
    </citation>
    <scope>NUCLEOTIDE SEQUENCE [LARGE SCALE GENOMIC DNA]</scope>
    <source>
        <strain evidence="11">CBS 366.77</strain>
    </source>
</reference>
<dbReference type="GO" id="GO:0022857">
    <property type="term" value="F:transmembrane transporter activity"/>
    <property type="evidence" value="ECO:0007669"/>
    <property type="project" value="InterPro"/>
</dbReference>
<dbReference type="Gene3D" id="1.20.1250.20">
    <property type="entry name" value="MFS general substrate transporter like domains"/>
    <property type="match status" value="1"/>
</dbReference>
<feature type="transmembrane region" description="Helical" evidence="8">
    <location>
        <begin position="86"/>
        <end position="104"/>
    </location>
</feature>
<evidence type="ECO:0000256" key="2">
    <source>
        <dbReference type="ARBA" id="ARBA00006829"/>
    </source>
</evidence>
<evidence type="ECO:0000256" key="8">
    <source>
        <dbReference type="SAM" id="Phobius"/>
    </source>
</evidence>
<keyword evidence="4 8" id="KW-0812">Transmembrane</keyword>
<evidence type="ECO:0000256" key="4">
    <source>
        <dbReference type="ARBA" id="ARBA00022692"/>
    </source>
</evidence>
<dbReference type="EMBL" id="MVGC01000095">
    <property type="protein sequence ID" value="RJE24067.1"/>
    <property type="molecule type" value="Genomic_DNA"/>
</dbReference>
<feature type="transmembrane region" description="Helical" evidence="8">
    <location>
        <begin position="174"/>
        <end position="194"/>
    </location>
</feature>
<dbReference type="PANTHER" id="PTHR23506:SF23">
    <property type="entry name" value="GH10249P"/>
    <property type="match status" value="1"/>
</dbReference>
<dbReference type="InterPro" id="IPR011701">
    <property type="entry name" value="MFS"/>
</dbReference>
<comment type="subcellular location">
    <subcellularLocation>
        <location evidence="1">Membrane</location>
        <topology evidence="1">Multi-pass membrane protein</topology>
    </subcellularLocation>
</comment>
<sequence>MGAQPVSVRSSDTFILIAMCFALFTDTFVYGMIVPILPYLLLDSGQVANKNVQTWTSILLASYGAALFIGSPLVGFLGDRYGSRKLPLVLGFVTIAAATIMFMVGRHPGVLIVARVLQGLSGAVVGVLCLALIAETAGKQHIGEYMAYGSMSFTWGMLSGPMIGGILFEKLGHTAAFAFPVTMLLIDVVLRLLIIEKKGKLLSSVPSESTDEQALDTDTPDNASSSSVNEESSLLPQNKPGTDSLSFCNFIHPRLLTALFLTVSVASVFSAFETTIPLYVKETYNWASSGAGLIFLPLTIPSFLTILIGRHAERLGPRKIITTAFLTAIIPMIALRFTEINNLRHQVLLVALLSILGICLSAGQALTMAEVSNAVHEIEAKHGCESEGSGMGRGYAFCNMAFAGGQFIGPVIGGLSRGQLGWGAMTLILAGICLGAGVPAFLFVDGWIGKKAKGKGVDKVNGNGEGIGEGAENGACH</sequence>
<evidence type="ECO:0000313" key="10">
    <source>
        <dbReference type="EMBL" id="RJE24067.1"/>
    </source>
</evidence>
<feature type="compositionally biased region" description="Low complexity" evidence="7">
    <location>
        <begin position="224"/>
        <end position="233"/>
    </location>
</feature>
<dbReference type="GO" id="GO:0016020">
    <property type="term" value="C:membrane"/>
    <property type="evidence" value="ECO:0007669"/>
    <property type="project" value="UniProtKB-SubCell"/>
</dbReference>
<evidence type="ECO:0000256" key="5">
    <source>
        <dbReference type="ARBA" id="ARBA00022989"/>
    </source>
</evidence>
<feature type="domain" description="Major facilitator superfamily (MFS) profile" evidence="9">
    <location>
        <begin position="15"/>
        <end position="448"/>
    </location>
</feature>
<feature type="transmembrane region" description="Helical" evidence="8">
    <location>
        <begin position="255"/>
        <end position="280"/>
    </location>
</feature>
<feature type="transmembrane region" description="Helical" evidence="8">
    <location>
        <begin position="343"/>
        <end position="363"/>
    </location>
</feature>
<proteinExistence type="inferred from homology"/>
<name>A0A3A2ZRN6_9EURO</name>
<feature type="compositionally biased region" description="Acidic residues" evidence="7">
    <location>
        <begin position="209"/>
        <end position="219"/>
    </location>
</feature>
<dbReference type="PROSITE" id="PS50850">
    <property type="entry name" value="MFS"/>
    <property type="match status" value="1"/>
</dbReference>
<organism evidence="10 11">
    <name type="scientific">Aspergillus sclerotialis</name>
    <dbReference type="NCBI Taxonomy" id="2070753"/>
    <lineage>
        <taxon>Eukaryota</taxon>
        <taxon>Fungi</taxon>
        <taxon>Dikarya</taxon>
        <taxon>Ascomycota</taxon>
        <taxon>Pezizomycotina</taxon>
        <taxon>Eurotiomycetes</taxon>
        <taxon>Eurotiomycetidae</taxon>
        <taxon>Eurotiales</taxon>
        <taxon>Aspergillaceae</taxon>
        <taxon>Aspergillus</taxon>
        <taxon>Aspergillus subgen. Polypaecilum</taxon>
    </lineage>
</organism>
<keyword evidence="3" id="KW-0813">Transport</keyword>
<keyword evidence="6 8" id="KW-0472">Membrane</keyword>
<evidence type="ECO:0000259" key="9">
    <source>
        <dbReference type="PROSITE" id="PS50850"/>
    </source>
</evidence>
<comment type="caution">
    <text evidence="10">The sequence shown here is derived from an EMBL/GenBank/DDBJ whole genome shotgun (WGS) entry which is preliminary data.</text>
</comment>
<dbReference type="InterPro" id="IPR001958">
    <property type="entry name" value="Tet-R_TetA/multi-R_MdtG-like"/>
</dbReference>
<dbReference type="InterPro" id="IPR050930">
    <property type="entry name" value="MFS_Vesicular_Transporter"/>
</dbReference>
<evidence type="ECO:0000256" key="1">
    <source>
        <dbReference type="ARBA" id="ARBA00004141"/>
    </source>
</evidence>
<feature type="transmembrane region" description="Helical" evidence="8">
    <location>
        <begin position="145"/>
        <end position="168"/>
    </location>
</feature>
<dbReference type="PRINTS" id="PR01035">
    <property type="entry name" value="TCRTETA"/>
</dbReference>
<protein>
    <submittedName>
        <fullName evidence="10">Transporter</fullName>
    </submittedName>
</protein>
<keyword evidence="5 8" id="KW-1133">Transmembrane helix</keyword>
<feature type="transmembrane region" description="Helical" evidence="8">
    <location>
        <begin position="54"/>
        <end position="74"/>
    </location>
</feature>
<dbReference type="InterPro" id="IPR020846">
    <property type="entry name" value="MFS_dom"/>
</dbReference>